<dbReference type="Pfam" id="PF02607">
    <property type="entry name" value="B12-binding_2"/>
    <property type="match status" value="1"/>
</dbReference>
<dbReference type="InterPro" id="IPR009061">
    <property type="entry name" value="DNA-bd_dom_put_sf"/>
</dbReference>
<dbReference type="InterPro" id="IPR036594">
    <property type="entry name" value="Meth_synthase_dom"/>
</dbReference>
<organism evidence="5 6">
    <name type="scientific">Noviherbaspirillum denitrificans</name>
    <dbReference type="NCBI Taxonomy" id="1968433"/>
    <lineage>
        <taxon>Bacteria</taxon>
        <taxon>Pseudomonadati</taxon>
        <taxon>Pseudomonadota</taxon>
        <taxon>Betaproteobacteria</taxon>
        <taxon>Burkholderiales</taxon>
        <taxon>Oxalobacteraceae</taxon>
        <taxon>Noviherbaspirillum</taxon>
    </lineage>
</organism>
<dbReference type="InterPro" id="IPR000551">
    <property type="entry name" value="MerR-type_HTH_dom"/>
</dbReference>
<dbReference type="SUPFAM" id="SSF52242">
    <property type="entry name" value="Cobalamin (vitamin B12)-binding domain"/>
    <property type="match status" value="1"/>
</dbReference>
<dbReference type="InterPro" id="IPR036724">
    <property type="entry name" value="Cobalamin-bd_sf"/>
</dbReference>
<dbReference type="Gene3D" id="3.40.50.280">
    <property type="entry name" value="Cobalamin-binding domain"/>
    <property type="match status" value="1"/>
</dbReference>
<evidence type="ECO:0000256" key="1">
    <source>
        <dbReference type="ARBA" id="ARBA00023015"/>
    </source>
</evidence>
<dbReference type="GO" id="GO:0003700">
    <property type="term" value="F:DNA-binding transcription factor activity"/>
    <property type="evidence" value="ECO:0007669"/>
    <property type="project" value="InterPro"/>
</dbReference>
<dbReference type="Proteomes" id="UP000197535">
    <property type="component" value="Unassembled WGS sequence"/>
</dbReference>
<dbReference type="EMBL" id="LSTO01000001">
    <property type="protein sequence ID" value="OWW20696.1"/>
    <property type="molecule type" value="Genomic_DNA"/>
</dbReference>
<evidence type="ECO:0000256" key="2">
    <source>
        <dbReference type="ARBA" id="ARBA00023125"/>
    </source>
</evidence>
<dbReference type="InterPro" id="IPR047057">
    <property type="entry name" value="MerR_fam"/>
</dbReference>
<dbReference type="GO" id="GO:0003677">
    <property type="term" value="F:DNA binding"/>
    <property type="evidence" value="ECO:0007669"/>
    <property type="project" value="UniProtKB-KW"/>
</dbReference>
<dbReference type="CDD" id="cd01104">
    <property type="entry name" value="HTH_MlrA-CarA"/>
    <property type="match status" value="1"/>
</dbReference>
<keyword evidence="6" id="KW-1185">Reference proteome</keyword>
<dbReference type="Pfam" id="PF02310">
    <property type="entry name" value="B12-binding"/>
    <property type="match status" value="1"/>
</dbReference>
<dbReference type="PANTHER" id="PTHR30204:SF67">
    <property type="entry name" value="HTH-TYPE TRANSCRIPTIONAL REGULATOR MLRA-RELATED"/>
    <property type="match status" value="1"/>
</dbReference>
<dbReference type="Pfam" id="PF13411">
    <property type="entry name" value="MerR_1"/>
    <property type="match status" value="1"/>
</dbReference>
<protein>
    <recommendedName>
        <fullName evidence="4">B12-binding domain-containing protein</fullName>
    </recommendedName>
</protein>
<evidence type="ECO:0000313" key="5">
    <source>
        <dbReference type="EMBL" id="OWW20696.1"/>
    </source>
</evidence>
<dbReference type="OrthoDB" id="9800334at2"/>
<evidence type="ECO:0000259" key="4">
    <source>
        <dbReference type="PROSITE" id="PS51332"/>
    </source>
</evidence>
<reference evidence="5 6" key="1">
    <citation type="submission" date="2016-02" db="EMBL/GenBank/DDBJ databases">
        <authorList>
            <person name="Wen L."/>
            <person name="He K."/>
            <person name="Yang H."/>
        </authorList>
    </citation>
    <scope>NUCLEOTIDE SEQUENCE [LARGE SCALE GENOMIC DNA]</scope>
    <source>
        <strain evidence="5 6">TSA40</strain>
    </source>
</reference>
<dbReference type="PANTHER" id="PTHR30204">
    <property type="entry name" value="REDOX-CYCLING DRUG-SENSING TRANSCRIPTIONAL ACTIVATOR SOXR"/>
    <property type="match status" value="1"/>
</dbReference>
<evidence type="ECO:0000313" key="6">
    <source>
        <dbReference type="Proteomes" id="UP000197535"/>
    </source>
</evidence>
<dbReference type="Gene3D" id="1.10.1660.10">
    <property type="match status" value="1"/>
</dbReference>
<dbReference type="InterPro" id="IPR006158">
    <property type="entry name" value="Cobalamin-bd"/>
</dbReference>
<keyword evidence="3" id="KW-0804">Transcription</keyword>
<evidence type="ECO:0000256" key="3">
    <source>
        <dbReference type="ARBA" id="ARBA00023163"/>
    </source>
</evidence>
<feature type="domain" description="B12-binding" evidence="4">
    <location>
        <begin position="190"/>
        <end position="316"/>
    </location>
</feature>
<gene>
    <name evidence="5" type="ORF">AYR66_15585</name>
</gene>
<dbReference type="PROSITE" id="PS51332">
    <property type="entry name" value="B12_BINDING"/>
    <property type="match status" value="1"/>
</dbReference>
<sequence>MSFPPSNDLSISAVERETGLSKDTLRVWERRYNFPLPHRDEFGERSYPPEQVDKLRLIKGLMDHGHRPGKLVGADMKVLRALAARPSKRESPAVALEEERDDLVHLIALCKEHRVEDLRRELTQSLVRSGMYRFVTDVIAPLTAMVGTHWASGRLAVFEEHLFTEAVQAVMRNAISTIPSPDTQAVPHSRPRILLATVPHELHGLGLLMAEAIFILEGARCVSLGVNTPVMEIAQAAKAQSADIVALSFSASARPAPVLTALADLVGQLPPSVEVWAGGRCAALRRRSPPAMVKVMELHEIPAALAEWQNRRKTMA</sequence>
<name>A0A254TDG5_9BURK</name>
<dbReference type="GO" id="GO:0031419">
    <property type="term" value="F:cobalamin binding"/>
    <property type="evidence" value="ECO:0007669"/>
    <property type="project" value="InterPro"/>
</dbReference>
<keyword evidence="2" id="KW-0238">DNA-binding</keyword>
<keyword evidence="1" id="KW-0805">Transcription regulation</keyword>
<dbReference type="GO" id="GO:0046872">
    <property type="term" value="F:metal ion binding"/>
    <property type="evidence" value="ECO:0007669"/>
    <property type="project" value="InterPro"/>
</dbReference>
<proteinExistence type="predicted"/>
<dbReference type="CDD" id="cd02065">
    <property type="entry name" value="B12-binding_like"/>
    <property type="match status" value="1"/>
</dbReference>
<dbReference type="SUPFAM" id="SSF46955">
    <property type="entry name" value="Putative DNA-binding domain"/>
    <property type="match status" value="1"/>
</dbReference>
<dbReference type="Gene3D" id="1.10.1240.10">
    <property type="entry name" value="Methionine synthase domain"/>
    <property type="match status" value="1"/>
</dbReference>
<accession>A0A254TDG5</accession>
<comment type="caution">
    <text evidence="5">The sequence shown here is derived from an EMBL/GenBank/DDBJ whole genome shotgun (WGS) entry which is preliminary data.</text>
</comment>
<dbReference type="AlphaFoldDB" id="A0A254TDG5"/>
<dbReference type="InterPro" id="IPR003759">
    <property type="entry name" value="Cbl-bd_cap"/>
</dbReference>